<gene>
    <name evidence="3" type="ORF">Poli38472_000648</name>
</gene>
<protein>
    <submittedName>
        <fullName evidence="3">Uncharacterized protein</fullName>
    </submittedName>
</protein>
<keyword evidence="4" id="KW-1185">Reference proteome</keyword>
<organism evidence="3 4">
    <name type="scientific">Pythium oligandrum</name>
    <name type="common">Mycoparasitic fungus</name>
    <dbReference type="NCBI Taxonomy" id="41045"/>
    <lineage>
        <taxon>Eukaryota</taxon>
        <taxon>Sar</taxon>
        <taxon>Stramenopiles</taxon>
        <taxon>Oomycota</taxon>
        <taxon>Peronosporomycetes</taxon>
        <taxon>Pythiales</taxon>
        <taxon>Pythiaceae</taxon>
        <taxon>Pythium</taxon>
    </lineage>
</organism>
<dbReference type="AlphaFoldDB" id="A0A8K1CC42"/>
<feature type="compositionally biased region" description="Basic and acidic residues" evidence="1">
    <location>
        <begin position="138"/>
        <end position="160"/>
    </location>
</feature>
<evidence type="ECO:0000313" key="4">
    <source>
        <dbReference type="Proteomes" id="UP000794436"/>
    </source>
</evidence>
<accession>A0A8K1CC42</accession>
<keyword evidence="2" id="KW-1133">Transmembrane helix</keyword>
<feature type="transmembrane region" description="Helical" evidence="2">
    <location>
        <begin position="286"/>
        <end position="308"/>
    </location>
</feature>
<reference evidence="3" key="1">
    <citation type="submission" date="2019-03" db="EMBL/GenBank/DDBJ databases">
        <title>Long read genome sequence of the mycoparasitic Pythium oligandrum ATCC 38472 isolated from sugarbeet rhizosphere.</title>
        <authorList>
            <person name="Gaulin E."/>
        </authorList>
    </citation>
    <scope>NUCLEOTIDE SEQUENCE</scope>
    <source>
        <strain evidence="3">ATCC 38472_TT</strain>
    </source>
</reference>
<dbReference type="OrthoDB" id="79610at2759"/>
<keyword evidence="2" id="KW-0812">Transmembrane</keyword>
<dbReference type="EMBL" id="SPLM01000108">
    <property type="protein sequence ID" value="TMW60606.1"/>
    <property type="molecule type" value="Genomic_DNA"/>
</dbReference>
<evidence type="ECO:0000256" key="2">
    <source>
        <dbReference type="SAM" id="Phobius"/>
    </source>
</evidence>
<sequence>MEHGDSSDGEDVMAYFLPNGIADDSPPKRSTMMSSFGPIGGRVSTTSSTTTTNRQPAFSGLGASTSAASLLSSPRGNFLLSDLGGGLHQPRSSDFGETHTPRAFGFAKPEVKIEEASSSTSPQVSEPGDGNVTPPRSGSDKKAKESKKDKHKKDKAERKKTGAKSKKDKRETSSSGKGDLIDELEFVDPVPKNSPSVFASATTTISNGVYNGLRFARTGVSVAFSSLSTGWGKVSDQLNIKGVLFSGFSYLESFLAVVFSVILLLSLHGASWFIRIHRVAFRAILTHRHVGFCFAFLYAFPFLVQYVFPWAPPWAPVCLWYAFLVQLFCTNGPTAMVTTFRIILPLVFLVEGISHHSFLLDLNGAELLLASFILSALKTSNLCSPIFLLSLAAQCLSAVFLGSELVVQWLQMALALYSLHSMAATDEEWAGLRDEEEELSCQSMSMHHSIADYNYQPAPSAPSIQKTKRLDRRALAYVRGRKLR</sequence>
<feature type="region of interest" description="Disordered" evidence="1">
    <location>
        <begin position="74"/>
        <end position="177"/>
    </location>
</feature>
<feature type="transmembrane region" description="Helical" evidence="2">
    <location>
        <begin position="254"/>
        <end position="274"/>
    </location>
</feature>
<evidence type="ECO:0000256" key="1">
    <source>
        <dbReference type="SAM" id="MobiDB-lite"/>
    </source>
</evidence>
<keyword evidence="2" id="KW-0472">Membrane</keyword>
<dbReference type="Proteomes" id="UP000794436">
    <property type="component" value="Unassembled WGS sequence"/>
</dbReference>
<name>A0A8K1CC42_PYTOL</name>
<proteinExistence type="predicted"/>
<feature type="region of interest" description="Disordered" evidence="1">
    <location>
        <begin position="17"/>
        <end position="61"/>
    </location>
</feature>
<comment type="caution">
    <text evidence="3">The sequence shown here is derived from an EMBL/GenBank/DDBJ whole genome shotgun (WGS) entry which is preliminary data.</text>
</comment>
<feature type="transmembrane region" description="Helical" evidence="2">
    <location>
        <begin position="386"/>
        <end position="407"/>
    </location>
</feature>
<evidence type="ECO:0000313" key="3">
    <source>
        <dbReference type="EMBL" id="TMW60606.1"/>
    </source>
</evidence>